<dbReference type="Proteomes" id="UP001596496">
    <property type="component" value="Unassembled WGS sequence"/>
</dbReference>
<dbReference type="RefSeq" id="WP_354842105.1">
    <property type="nucleotide sequence ID" value="NZ_JBHTCG010000008.1"/>
</dbReference>
<dbReference type="InterPro" id="IPR019922">
    <property type="entry name" value="Lucif-like_OxRdatse_MSMEG_4141"/>
</dbReference>
<dbReference type="PANTHER" id="PTHR43244">
    <property type="match status" value="1"/>
</dbReference>
<gene>
    <name evidence="2" type="ORF">ACFQSB_14345</name>
</gene>
<dbReference type="InterPro" id="IPR036661">
    <property type="entry name" value="Luciferase-like_sf"/>
</dbReference>
<dbReference type="Gene3D" id="3.20.20.30">
    <property type="entry name" value="Luciferase-like domain"/>
    <property type="match status" value="1"/>
</dbReference>
<dbReference type="NCBIfam" id="TIGR03620">
    <property type="entry name" value="F420_MSMEG_4141"/>
    <property type="match status" value="1"/>
</dbReference>
<feature type="domain" description="Luciferase-like" evidence="1">
    <location>
        <begin position="29"/>
        <end position="280"/>
    </location>
</feature>
<name>A0ABW2P165_9ACTN</name>
<dbReference type="EMBL" id="JBHTCG010000008">
    <property type="protein sequence ID" value="MFC7383398.1"/>
    <property type="molecule type" value="Genomic_DNA"/>
</dbReference>
<evidence type="ECO:0000313" key="2">
    <source>
        <dbReference type="EMBL" id="MFC7383398.1"/>
    </source>
</evidence>
<dbReference type="Pfam" id="PF00296">
    <property type="entry name" value="Bac_luciferase"/>
    <property type="match status" value="1"/>
</dbReference>
<proteinExistence type="predicted"/>
<dbReference type="PANTHER" id="PTHR43244:SF2">
    <property type="entry name" value="CONSERVED HYPOTHETICAL ALANINE AND PROLINE-RICH PROTEIN"/>
    <property type="match status" value="1"/>
</dbReference>
<dbReference type="SUPFAM" id="SSF51679">
    <property type="entry name" value="Bacterial luciferase-like"/>
    <property type="match status" value="1"/>
</dbReference>
<organism evidence="2 3">
    <name type="scientific">Sphaerisporangium rhizosphaerae</name>
    <dbReference type="NCBI Taxonomy" id="2269375"/>
    <lineage>
        <taxon>Bacteria</taxon>
        <taxon>Bacillati</taxon>
        <taxon>Actinomycetota</taxon>
        <taxon>Actinomycetes</taxon>
        <taxon>Streptosporangiales</taxon>
        <taxon>Streptosporangiaceae</taxon>
        <taxon>Sphaerisporangium</taxon>
    </lineage>
</organism>
<dbReference type="InterPro" id="IPR050564">
    <property type="entry name" value="F420-G6PD/mer"/>
</dbReference>
<reference evidence="3" key="1">
    <citation type="journal article" date="2019" name="Int. J. Syst. Evol. Microbiol.">
        <title>The Global Catalogue of Microorganisms (GCM) 10K type strain sequencing project: providing services to taxonomists for standard genome sequencing and annotation.</title>
        <authorList>
            <consortium name="The Broad Institute Genomics Platform"/>
            <consortium name="The Broad Institute Genome Sequencing Center for Infectious Disease"/>
            <person name="Wu L."/>
            <person name="Ma J."/>
        </authorList>
    </citation>
    <scope>NUCLEOTIDE SEQUENCE [LARGE SCALE GENOMIC DNA]</scope>
    <source>
        <strain evidence="3">CECT 7649</strain>
    </source>
</reference>
<keyword evidence="3" id="KW-1185">Reference proteome</keyword>
<sequence>MHKDTSAVPDPAELRRRLGRSGVWLGTLGRLDAESTRRAAGAIEDLGYRSLWISEVYGAKDSLVNSGILLSATDRLIVATGIANLYARDAASADAGANALAEAWSGRFILGLGVSHVPLVAVRGHDYGKPVSTMRAYLDAMDQAPYQAPLPERPARVLAALRSGMLRLAAERTQGAHTYFVGPDHTAKAREILGPEPLLVPEQAIVLDTDADRARATAREYMALYLTLPNYLNNLREMGWGDADFADGGSDALVDAIVAWGDADAIGERVRAHHDAGADHVCVQPLTSTIDETLTHLGVLAATLTT</sequence>
<evidence type="ECO:0000313" key="3">
    <source>
        <dbReference type="Proteomes" id="UP001596496"/>
    </source>
</evidence>
<evidence type="ECO:0000259" key="1">
    <source>
        <dbReference type="Pfam" id="PF00296"/>
    </source>
</evidence>
<accession>A0ABW2P165</accession>
<dbReference type="InterPro" id="IPR011251">
    <property type="entry name" value="Luciferase-like_dom"/>
</dbReference>
<protein>
    <submittedName>
        <fullName evidence="2">TIGR03620 family F420-dependent LLM class oxidoreductase</fullName>
    </submittedName>
</protein>
<comment type="caution">
    <text evidence="2">The sequence shown here is derived from an EMBL/GenBank/DDBJ whole genome shotgun (WGS) entry which is preliminary data.</text>
</comment>